<dbReference type="RefSeq" id="WP_171674592.1">
    <property type="nucleotide sequence ID" value="NZ_BAAAGT010000001.1"/>
</dbReference>
<reference evidence="3 6" key="2">
    <citation type="submission" date="2020-08" db="EMBL/GenBank/DDBJ databases">
        <title>Sequencing the genomes of 1000 actinobacteria strains.</title>
        <authorList>
            <person name="Klenk H.-P."/>
        </authorList>
    </citation>
    <scope>NUCLEOTIDE SEQUENCE [LARGE SCALE GENOMIC DNA]</scope>
    <source>
        <strain evidence="3 6">DSM 15626</strain>
    </source>
</reference>
<dbReference type="EMBL" id="JABJRC010000003">
    <property type="protein sequence ID" value="NOL42148.1"/>
    <property type="molecule type" value="Genomic_DNA"/>
</dbReference>
<feature type="compositionally biased region" description="Pro residues" evidence="1">
    <location>
        <begin position="358"/>
        <end position="389"/>
    </location>
</feature>
<protein>
    <recommendedName>
        <fullName evidence="7">Proline-rich protein</fullName>
    </recommendedName>
</protein>
<evidence type="ECO:0000313" key="4">
    <source>
        <dbReference type="EMBL" id="NOL42148.1"/>
    </source>
</evidence>
<evidence type="ECO:0008006" key="7">
    <source>
        <dbReference type="Google" id="ProtNLM"/>
    </source>
</evidence>
<keyword evidence="2" id="KW-0472">Membrane</keyword>
<evidence type="ECO:0000313" key="6">
    <source>
        <dbReference type="Proteomes" id="UP000553957"/>
    </source>
</evidence>
<keyword evidence="2" id="KW-1133">Transmembrane helix</keyword>
<feature type="transmembrane region" description="Helical" evidence="2">
    <location>
        <begin position="92"/>
        <end position="113"/>
    </location>
</feature>
<comment type="caution">
    <text evidence="4">The sequence shown here is derived from an EMBL/GenBank/DDBJ whole genome shotgun (WGS) entry which is preliminary data.</text>
</comment>
<gene>
    <name evidence="3" type="ORF">HNR71_001522</name>
    <name evidence="4" type="ORF">HPO96_18035</name>
</gene>
<keyword evidence="2" id="KW-0812">Transmembrane</keyword>
<accession>A0A7Y4L0M5</accession>
<feature type="compositionally biased region" description="Polar residues" evidence="1">
    <location>
        <begin position="392"/>
        <end position="402"/>
    </location>
</feature>
<reference evidence="4 5" key="1">
    <citation type="submission" date="2020-05" db="EMBL/GenBank/DDBJ databases">
        <title>Genome sequence of Kribbella sandramycini ATCC 39419.</title>
        <authorList>
            <person name="Maclea K.S."/>
            <person name="Fair J.L."/>
        </authorList>
    </citation>
    <scope>NUCLEOTIDE SEQUENCE [LARGE SCALE GENOMIC DNA]</scope>
    <source>
        <strain evidence="4 5">ATCC 39419</strain>
    </source>
</reference>
<dbReference type="Proteomes" id="UP000553957">
    <property type="component" value="Unassembled WGS sequence"/>
</dbReference>
<feature type="transmembrane region" description="Helical" evidence="2">
    <location>
        <begin position="197"/>
        <end position="222"/>
    </location>
</feature>
<feature type="transmembrane region" description="Helical" evidence="2">
    <location>
        <begin position="120"/>
        <end position="138"/>
    </location>
</feature>
<evidence type="ECO:0000256" key="1">
    <source>
        <dbReference type="SAM" id="MobiDB-lite"/>
    </source>
</evidence>
<evidence type="ECO:0000256" key="2">
    <source>
        <dbReference type="SAM" id="Phobius"/>
    </source>
</evidence>
<name>A0A7Y4L0M5_9ACTN</name>
<feature type="region of interest" description="Disordered" evidence="1">
    <location>
        <begin position="357"/>
        <end position="402"/>
    </location>
</feature>
<organism evidence="4 5">
    <name type="scientific">Kribbella sandramycini</name>
    <dbReference type="NCBI Taxonomy" id="60450"/>
    <lineage>
        <taxon>Bacteria</taxon>
        <taxon>Bacillati</taxon>
        <taxon>Actinomycetota</taxon>
        <taxon>Actinomycetes</taxon>
        <taxon>Propionibacteriales</taxon>
        <taxon>Kribbellaceae</taxon>
        <taxon>Kribbella</taxon>
    </lineage>
</organism>
<keyword evidence="5" id="KW-1185">Reference proteome</keyword>
<dbReference type="EMBL" id="JACHKF010000001">
    <property type="protein sequence ID" value="MBB6565885.1"/>
    <property type="molecule type" value="Genomic_DNA"/>
</dbReference>
<dbReference type="Proteomes" id="UP000534306">
    <property type="component" value="Unassembled WGS sequence"/>
</dbReference>
<evidence type="ECO:0000313" key="3">
    <source>
        <dbReference type="EMBL" id="MBB6565885.1"/>
    </source>
</evidence>
<evidence type="ECO:0000313" key="5">
    <source>
        <dbReference type="Proteomes" id="UP000534306"/>
    </source>
</evidence>
<sequence length="402" mass="42423">MNSTLTGAVATYLAQVRAELSDLPPGELADVLDDVTGHLTEVAAEFDGEPSSAALQERLGTPRQYADELRNAAGYPPRTAPAATVKHPGKAALRWGIIAATVGPFFVAIAIFAGAEEVGAFFVFIGFAVLFLAAWLGVRALRGQDPAVVLDTPRGAKGEALIRDMVAQIPPKLRQELVTIGQPVWWVLRGAVGAGGFFLLFGAGAVAAVAAIVGAIVSVWIARRAQQDRRWLWYVVPLNVVAAVAVPAVLSAAYLGASFGVFSNGYPSSSSSHTPNDGLRLNGMQITNIYPFDAQGKQTSVLLYDQNGEPIRIDSRENCDWVQGTNSHIENQFPYGVIPPDALVDSADNCRETTVAPFTPPPIVFQTPTPPPASPTPTPSAKVTPPPASGKPSATLTVQPSR</sequence>
<dbReference type="Pfam" id="PF22564">
    <property type="entry name" value="HAAS"/>
    <property type="match status" value="1"/>
</dbReference>
<feature type="transmembrane region" description="Helical" evidence="2">
    <location>
        <begin position="231"/>
        <end position="255"/>
    </location>
</feature>
<dbReference type="AlphaFoldDB" id="A0A7Y4L0M5"/>
<proteinExistence type="predicted"/>